<keyword evidence="5" id="KW-0119">Carbohydrate metabolism</keyword>
<dbReference type="PANTHER" id="PTHR30246:SF1">
    <property type="entry name" value="2-DEHYDRO-3-DEOXY-6-PHOSPHOGALACTONATE ALDOLASE-RELATED"/>
    <property type="match status" value="1"/>
</dbReference>
<dbReference type="AlphaFoldDB" id="A0A2K3UVS5"/>
<dbReference type="EMBL" id="PPPD01000001">
    <property type="protein sequence ID" value="PNY80620.1"/>
    <property type="molecule type" value="Genomic_DNA"/>
</dbReference>
<organism evidence="6 7">
    <name type="scientific">Deinococcus koreensis</name>
    <dbReference type="NCBI Taxonomy" id="2054903"/>
    <lineage>
        <taxon>Bacteria</taxon>
        <taxon>Thermotogati</taxon>
        <taxon>Deinococcota</taxon>
        <taxon>Deinococci</taxon>
        <taxon>Deinococcales</taxon>
        <taxon>Deinococcaceae</taxon>
        <taxon>Deinococcus</taxon>
    </lineage>
</organism>
<comment type="subunit">
    <text evidence="3">Homotrimer.</text>
</comment>
<gene>
    <name evidence="6" type="ORF">CVO96_03910</name>
</gene>
<comment type="similarity">
    <text evidence="2">Belongs to the KHG/KDPG aldolase family.</text>
</comment>
<sequence>MPESPTDVLLAALRRSRVLVILRGVPAVHAPRLIETLRGAGLDWFEVALSDAHGLEALRAIRAAAGPELLLGAGTVLTPELAAQAQEAGAGFLVTPHVIPEVATAAHERGLGLLMGALTPTEIARAVALGSAGVKVFPAGSHGPAYFRHLRGPYPGWPLLAVGGVDASNVAAYLAAGADGAGIGGALTRADWANPDWPALRRGAQALLDATRSTP</sequence>
<dbReference type="Proteomes" id="UP000236379">
    <property type="component" value="Unassembled WGS sequence"/>
</dbReference>
<evidence type="ECO:0000256" key="3">
    <source>
        <dbReference type="ARBA" id="ARBA00011233"/>
    </source>
</evidence>
<evidence type="ECO:0000313" key="7">
    <source>
        <dbReference type="Proteomes" id="UP000236379"/>
    </source>
</evidence>
<dbReference type="InterPro" id="IPR013785">
    <property type="entry name" value="Aldolase_TIM"/>
</dbReference>
<dbReference type="Gene3D" id="3.20.20.70">
    <property type="entry name" value="Aldolase class I"/>
    <property type="match status" value="1"/>
</dbReference>
<evidence type="ECO:0000313" key="6">
    <source>
        <dbReference type="EMBL" id="PNY80620.1"/>
    </source>
</evidence>
<evidence type="ECO:0000256" key="2">
    <source>
        <dbReference type="ARBA" id="ARBA00006906"/>
    </source>
</evidence>
<dbReference type="CDD" id="cd00452">
    <property type="entry name" value="KDPG_aldolase"/>
    <property type="match status" value="1"/>
</dbReference>
<accession>A0A2K3UVS5</accession>
<reference evidence="6 7" key="1">
    <citation type="submission" date="2018-01" db="EMBL/GenBank/DDBJ databases">
        <title>Deinococcus koreensis sp. nov., a radiation-resistant bacterium isolated from river water.</title>
        <authorList>
            <person name="Choi A."/>
        </authorList>
    </citation>
    <scope>NUCLEOTIDE SEQUENCE [LARGE SCALE GENOMIC DNA]</scope>
    <source>
        <strain evidence="6 7">SJW1-2</strain>
    </source>
</reference>
<dbReference type="GO" id="GO:0016829">
    <property type="term" value="F:lyase activity"/>
    <property type="evidence" value="ECO:0007669"/>
    <property type="project" value="UniProtKB-KW"/>
</dbReference>
<evidence type="ECO:0000256" key="1">
    <source>
        <dbReference type="ARBA" id="ARBA00004761"/>
    </source>
</evidence>
<protein>
    <submittedName>
        <fullName evidence="6">Aldolase</fullName>
    </submittedName>
</protein>
<dbReference type="InterPro" id="IPR000887">
    <property type="entry name" value="Aldlse_KDPG_KHG"/>
</dbReference>
<keyword evidence="4" id="KW-0456">Lyase</keyword>
<dbReference type="SUPFAM" id="SSF51569">
    <property type="entry name" value="Aldolase"/>
    <property type="match status" value="1"/>
</dbReference>
<dbReference type="PANTHER" id="PTHR30246">
    <property type="entry name" value="2-KETO-3-DEOXY-6-PHOSPHOGLUCONATE ALDOLASE"/>
    <property type="match status" value="1"/>
</dbReference>
<dbReference type="Pfam" id="PF01081">
    <property type="entry name" value="Aldolase"/>
    <property type="match status" value="1"/>
</dbReference>
<evidence type="ECO:0000256" key="5">
    <source>
        <dbReference type="ARBA" id="ARBA00023277"/>
    </source>
</evidence>
<dbReference type="RefSeq" id="WP_103310554.1">
    <property type="nucleotide sequence ID" value="NZ_PPPD01000001.1"/>
</dbReference>
<evidence type="ECO:0000256" key="4">
    <source>
        <dbReference type="ARBA" id="ARBA00023239"/>
    </source>
</evidence>
<comment type="pathway">
    <text evidence="1">Carbohydrate acid metabolism.</text>
</comment>
<proteinExistence type="inferred from homology"/>
<dbReference type="OrthoDB" id="9802667at2"/>
<comment type="caution">
    <text evidence="6">The sequence shown here is derived from an EMBL/GenBank/DDBJ whole genome shotgun (WGS) entry which is preliminary data.</text>
</comment>
<keyword evidence="7" id="KW-1185">Reference proteome</keyword>
<name>A0A2K3UVS5_9DEIO</name>